<dbReference type="PATRIC" id="fig|52.7.peg.6894"/>
<sequence>MDRILRLFGLMDSLRRHREPVTAQELAREHRVSARTVYRDIQLLQALGAPVGGEAGLGYVLRPGFFLPPLMFSVEELEAAVLGARWVEQLPDAELSAAATNVLSKLTAAVPKHLADRIGDTGLWAAVGNTSTAPAPILGVVRRAMREERGLSIRYQSRAGATSERIVLPVQLAYFETHQVFAAWCCLRSAFCHFRLDRLQHAELTEQRFHKRRVDLAAEWFKEFEADFAQGKPGVEGT</sequence>
<evidence type="ECO:0000313" key="4">
    <source>
        <dbReference type="Proteomes" id="UP000067626"/>
    </source>
</evidence>
<evidence type="ECO:0000313" key="3">
    <source>
        <dbReference type="EMBL" id="AKT42049.1"/>
    </source>
</evidence>
<dbReference type="InterPro" id="IPR051534">
    <property type="entry name" value="CBASS_pafABC_assoc_protein"/>
</dbReference>
<dbReference type="PROSITE" id="PS52050">
    <property type="entry name" value="WYL"/>
    <property type="match status" value="1"/>
</dbReference>
<protein>
    <submittedName>
        <fullName evidence="3">DeoR family transcriptional regulator</fullName>
    </submittedName>
</protein>
<dbReference type="STRING" id="52.CMC5_062720"/>
<dbReference type="InterPro" id="IPR013196">
    <property type="entry name" value="HTH_11"/>
</dbReference>
<dbReference type="KEGG" id="ccro:CMC5_062720"/>
<name>A0A0K1EMF3_CHOCO</name>
<dbReference type="Proteomes" id="UP000067626">
    <property type="component" value="Chromosome"/>
</dbReference>
<dbReference type="OrthoDB" id="9787242at2"/>
<dbReference type="PANTHER" id="PTHR34580">
    <property type="match status" value="1"/>
</dbReference>
<organism evidence="3 4">
    <name type="scientific">Chondromyces crocatus</name>
    <dbReference type="NCBI Taxonomy" id="52"/>
    <lineage>
        <taxon>Bacteria</taxon>
        <taxon>Pseudomonadati</taxon>
        <taxon>Myxococcota</taxon>
        <taxon>Polyangia</taxon>
        <taxon>Polyangiales</taxon>
        <taxon>Polyangiaceae</taxon>
        <taxon>Chondromyces</taxon>
    </lineage>
</organism>
<keyword evidence="4" id="KW-1185">Reference proteome</keyword>
<dbReference type="EMBL" id="CP012159">
    <property type="protein sequence ID" value="AKT42049.1"/>
    <property type="molecule type" value="Genomic_DNA"/>
</dbReference>
<dbReference type="InterPro" id="IPR036390">
    <property type="entry name" value="WH_DNA-bd_sf"/>
</dbReference>
<dbReference type="Gene3D" id="1.10.10.10">
    <property type="entry name" value="Winged helix-like DNA-binding domain superfamily/Winged helix DNA-binding domain"/>
    <property type="match status" value="1"/>
</dbReference>
<accession>A0A0K1EMF3</accession>
<dbReference type="RefSeq" id="WP_050433733.1">
    <property type="nucleotide sequence ID" value="NZ_CP012159.1"/>
</dbReference>
<gene>
    <name evidence="3" type="primary">deoR</name>
    <name evidence="3" type="ORF">CMC5_062720</name>
</gene>
<evidence type="ECO:0000259" key="1">
    <source>
        <dbReference type="Pfam" id="PF08279"/>
    </source>
</evidence>
<dbReference type="SUPFAM" id="SSF46785">
    <property type="entry name" value="Winged helix' DNA-binding domain"/>
    <property type="match status" value="1"/>
</dbReference>
<reference evidence="3 4" key="1">
    <citation type="submission" date="2015-07" db="EMBL/GenBank/DDBJ databases">
        <title>Genome analysis of myxobacterium Chondromyces crocatus Cm c5 reveals a high potential for natural compound synthesis and the genetic basis for the loss of fruiting body formation.</title>
        <authorList>
            <person name="Zaburannyi N."/>
            <person name="Bunk B."/>
            <person name="Maier J."/>
            <person name="Overmann J."/>
            <person name="Mueller R."/>
        </authorList>
    </citation>
    <scope>NUCLEOTIDE SEQUENCE [LARGE SCALE GENOMIC DNA]</scope>
    <source>
        <strain evidence="3 4">Cm c5</strain>
    </source>
</reference>
<dbReference type="InterPro" id="IPR036388">
    <property type="entry name" value="WH-like_DNA-bd_sf"/>
</dbReference>
<feature type="domain" description="Helix-turn-helix type 11" evidence="1">
    <location>
        <begin position="8"/>
        <end position="59"/>
    </location>
</feature>
<dbReference type="AlphaFoldDB" id="A0A0K1EMF3"/>
<feature type="domain" description="WYL" evidence="2">
    <location>
        <begin position="137"/>
        <end position="203"/>
    </location>
</feature>
<dbReference type="InterPro" id="IPR026881">
    <property type="entry name" value="WYL_dom"/>
</dbReference>
<dbReference type="Pfam" id="PF08279">
    <property type="entry name" value="HTH_11"/>
    <property type="match status" value="1"/>
</dbReference>
<evidence type="ECO:0000259" key="2">
    <source>
        <dbReference type="Pfam" id="PF13280"/>
    </source>
</evidence>
<proteinExistence type="predicted"/>
<dbReference type="PANTHER" id="PTHR34580:SF3">
    <property type="entry name" value="PROTEIN PAFB"/>
    <property type="match status" value="1"/>
</dbReference>
<dbReference type="Pfam" id="PF13280">
    <property type="entry name" value="WYL"/>
    <property type="match status" value="1"/>
</dbReference>